<dbReference type="AlphaFoldDB" id="A0A1D1XWU3"/>
<dbReference type="EMBL" id="GDJX01021093">
    <property type="protein sequence ID" value="JAT46843.1"/>
    <property type="molecule type" value="Transcribed_RNA"/>
</dbReference>
<keyword evidence="13" id="KW-0539">Nucleus</keyword>
<dbReference type="GO" id="GO:0008193">
    <property type="term" value="F:tRNA guanylyltransferase activity"/>
    <property type="evidence" value="ECO:0007669"/>
    <property type="project" value="UniProtKB-EC"/>
</dbReference>
<dbReference type="Pfam" id="PF04446">
    <property type="entry name" value="Thg1"/>
    <property type="match status" value="1"/>
</dbReference>
<evidence type="ECO:0000256" key="11">
    <source>
        <dbReference type="ARBA" id="ARBA00022842"/>
    </source>
</evidence>
<organism evidence="17">
    <name type="scientific">Anthurium amnicola</name>
    <dbReference type="NCBI Taxonomy" id="1678845"/>
    <lineage>
        <taxon>Eukaryota</taxon>
        <taxon>Viridiplantae</taxon>
        <taxon>Streptophyta</taxon>
        <taxon>Embryophyta</taxon>
        <taxon>Tracheophyta</taxon>
        <taxon>Spermatophyta</taxon>
        <taxon>Magnoliopsida</taxon>
        <taxon>Liliopsida</taxon>
        <taxon>Araceae</taxon>
        <taxon>Pothoideae</taxon>
        <taxon>Potheae</taxon>
        <taxon>Anthurium</taxon>
    </lineage>
</organism>
<keyword evidence="10" id="KW-0547">Nucleotide-binding</keyword>
<gene>
    <name evidence="17" type="primary">thg1_7</name>
    <name evidence="17" type="ORF">g.51863</name>
</gene>
<keyword evidence="11" id="KW-0460">Magnesium</keyword>
<dbReference type="PANTHER" id="PTHR12729">
    <property type="entry name" value="TRNA(HIS) GUANYLYLTRANSFERASE-RELATED"/>
    <property type="match status" value="1"/>
</dbReference>
<proteinExistence type="inferred from homology"/>
<keyword evidence="6 17" id="KW-0808">Transferase</keyword>
<keyword evidence="12" id="KW-0342">GTP-binding</keyword>
<comment type="subcellular location">
    <subcellularLocation>
        <location evidence="3">Nucleus</location>
    </subcellularLocation>
</comment>
<evidence type="ECO:0000259" key="16">
    <source>
        <dbReference type="Pfam" id="PF14413"/>
    </source>
</evidence>
<keyword evidence="9" id="KW-0479">Metal-binding</keyword>
<evidence type="ECO:0000256" key="14">
    <source>
        <dbReference type="ARBA" id="ARBA00047281"/>
    </source>
</evidence>
<dbReference type="GO" id="GO:0005525">
    <property type="term" value="F:GTP binding"/>
    <property type="evidence" value="ECO:0007669"/>
    <property type="project" value="UniProtKB-KW"/>
</dbReference>
<protein>
    <recommendedName>
        <fullName evidence="5">tRNA(His) guanylyltransferase</fullName>
        <ecNumber evidence="5">2.7.7.79</ecNumber>
    </recommendedName>
</protein>
<evidence type="ECO:0000259" key="15">
    <source>
        <dbReference type="Pfam" id="PF04446"/>
    </source>
</evidence>
<dbReference type="GO" id="GO:0000287">
    <property type="term" value="F:magnesium ion binding"/>
    <property type="evidence" value="ECO:0007669"/>
    <property type="project" value="InterPro"/>
</dbReference>
<dbReference type="FunFam" id="3.30.70.3000:FF:000002">
    <property type="entry name" value="tRNA(His) guanylyltransferase 1"/>
    <property type="match status" value="1"/>
</dbReference>
<dbReference type="InterPro" id="IPR024956">
    <property type="entry name" value="tRNAHis_GuaTrfase_cat"/>
</dbReference>
<evidence type="ECO:0000256" key="1">
    <source>
        <dbReference type="ARBA" id="ARBA00001946"/>
    </source>
</evidence>
<evidence type="ECO:0000256" key="10">
    <source>
        <dbReference type="ARBA" id="ARBA00022741"/>
    </source>
</evidence>
<dbReference type="EC" id="2.7.7.79" evidence="5"/>
<evidence type="ECO:0000256" key="2">
    <source>
        <dbReference type="ARBA" id="ARBA00002939"/>
    </source>
</evidence>
<comment type="similarity">
    <text evidence="4">Belongs to the tRNA(His) guanylyltransferase family.</text>
</comment>
<dbReference type="InterPro" id="IPR038469">
    <property type="entry name" value="tRNAHis_GuaTrfase_Thg1_sf"/>
</dbReference>
<name>A0A1D1XWU3_9ARAE</name>
<dbReference type="Gene3D" id="3.30.70.3000">
    <property type="match status" value="1"/>
</dbReference>
<comment type="cofactor">
    <cofactor evidence="1">
        <name>Mg(2+)</name>
        <dbReference type="ChEBI" id="CHEBI:18420"/>
    </cofactor>
</comment>
<dbReference type="InterPro" id="IPR025845">
    <property type="entry name" value="Thg1_C_dom"/>
</dbReference>
<dbReference type="InterPro" id="IPR007537">
    <property type="entry name" value="tRNAHis_GuaTrfase_Thg1"/>
</dbReference>
<accession>A0A1D1XWU3</accession>
<evidence type="ECO:0000256" key="3">
    <source>
        <dbReference type="ARBA" id="ARBA00004123"/>
    </source>
</evidence>
<comment type="function">
    <text evidence="2">Adds a GMP to the 5'-end of tRNA(His) after transcription and RNase P cleavage.</text>
</comment>
<keyword evidence="7" id="KW-0819">tRNA processing</keyword>
<evidence type="ECO:0000256" key="4">
    <source>
        <dbReference type="ARBA" id="ARBA00010113"/>
    </source>
</evidence>
<dbReference type="Pfam" id="PF14413">
    <property type="entry name" value="Thg1C"/>
    <property type="match status" value="1"/>
</dbReference>
<dbReference type="PANTHER" id="PTHR12729:SF6">
    <property type="entry name" value="TRNA(HIS) GUANYLYLTRANSFERASE-RELATED"/>
    <property type="match status" value="1"/>
</dbReference>
<feature type="domain" description="tRNAHis guanylyltransferase catalytic" evidence="15">
    <location>
        <begin position="6"/>
        <end position="81"/>
    </location>
</feature>
<reference evidence="17" key="1">
    <citation type="submission" date="2015-07" db="EMBL/GenBank/DDBJ databases">
        <title>Transcriptome Assembly of Anthurium amnicola.</title>
        <authorList>
            <person name="Suzuki J."/>
        </authorList>
    </citation>
    <scope>NUCLEOTIDE SEQUENCE</scope>
</reference>
<keyword evidence="8 17" id="KW-0548">Nucleotidyltransferase</keyword>
<evidence type="ECO:0000256" key="7">
    <source>
        <dbReference type="ARBA" id="ARBA00022694"/>
    </source>
</evidence>
<comment type="catalytic activity">
    <reaction evidence="14">
        <text>a 5'-end ribonucleotide-tRNA(His) + GTP + ATP + H2O = a 5'-end phospho-guanosine-ribonucleotide-tRNA(His) + AMP + 2 diphosphate + H(+)</text>
        <dbReference type="Rhea" id="RHEA:54564"/>
        <dbReference type="Rhea" id="RHEA-COMP:14193"/>
        <dbReference type="Rhea" id="RHEA-COMP:14917"/>
        <dbReference type="ChEBI" id="CHEBI:15377"/>
        <dbReference type="ChEBI" id="CHEBI:15378"/>
        <dbReference type="ChEBI" id="CHEBI:30616"/>
        <dbReference type="ChEBI" id="CHEBI:33019"/>
        <dbReference type="ChEBI" id="CHEBI:37565"/>
        <dbReference type="ChEBI" id="CHEBI:138282"/>
        <dbReference type="ChEBI" id="CHEBI:141847"/>
        <dbReference type="ChEBI" id="CHEBI:456215"/>
        <dbReference type="EC" id="2.7.7.79"/>
    </reaction>
</comment>
<evidence type="ECO:0000256" key="8">
    <source>
        <dbReference type="ARBA" id="ARBA00022695"/>
    </source>
</evidence>
<evidence type="ECO:0000256" key="5">
    <source>
        <dbReference type="ARBA" id="ARBA00012511"/>
    </source>
</evidence>
<evidence type="ECO:0000256" key="13">
    <source>
        <dbReference type="ARBA" id="ARBA00023242"/>
    </source>
</evidence>
<evidence type="ECO:0000256" key="9">
    <source>
        <dbReference type="ARBA" id="ARBA00022723"/>
    </source>
</evidence>
<evidence type="ECO:0000256" key="12">
    <source>
        <dbReference type="ARBA" id="ARBA00023134"/>
    </source>
</evidence>
<dbReference type="GO" id="GO:0005654">
    <property type="term" value="C:nucleoplasm"/>
    <property type="evidence" value="ECO:0007669"/>
    <property type="project" value="UniProtKB-ARBA"/>
</dbReference>
<evidence type="ECO:0000313" key="17">
    <source>
        <dbReference type="EMBL" id="JAT46843.1"/>
    </source>
</evidence>
<evidence type="ECO:0000256" key="6">
    <source>
        <dbReference type="ARBA" id="ARBA00022679"/>
    </source>
</evidence>
<feature type="domain" description="Thg1 C-terminal" evidence="16">
    <location>
        <begin position="126"/>
        <end position="230"/>
    </location>
</feature>
<sequence>MAKSEYEYVREQERDDRLPMFNWIVVRIKGSDFRRFSEIHGFEKPNDERALSLMNSCVISVLEQFPDIVFAYGFSDEYSKILSLSISFFTSVYVMKWKMFFPMQELMHPPSFDGQVICYPGPGVKLVRDYLSLRQHHCHISNQKNTCLWILVKSGKTESEAESYLEGTKESEKNELLFQQFGINYNNLPLMFRKGSSVFRDKVEETVKLDDSGNPIKRIRKKIKVEHCDLTRKGFWKDWGHVQSI</sequence>
<dbReference type="GO" id="GO:0006400">
    <property type="term" value="P:tRNA modification"/>
    <property type="evidence" value="ECO:0007669"/>
    <property type="project" value="InterPro"/>
</dbReference>